<dbReference type="PANTHER" id="PTHR37610:SF6">
    <property type="entry name" value="GAG-POLYPEPTIDE OF LTR COPIA-TYPE-RELATED"/>
    <property type="match status" value="1"/>
</dbReference>
<reference evidence="1" key="1">
    <citation type="submission" date="2022-04" db="EMBL/GenBank/DDBJ databases">
        <title>Carnegiea gigantea Genome sequencing and assembly v2.</title>
        <authorList>
            <person name="Copetti D."/>
            <person name="Sanderson M.J."/>
            <person name="Burquez A."/>
            <person name="Wojciechowski M.F."/>
        </authorList>
    </citation>
    <scope>NUCLEOTIDE SEQUENCE</scope>
    <source>
        <strain evidence="1">SGP5-SGP5p</strain>
        <tissue evidence="1">Aerial part</tissue>
    </source>
</reference>
<dbReference type="PANTHER" id="PTHR37610">
    <property type="entry name" value="CCHC-TYPE DOMAIN-CONTAINING PROTEIN"/>
    <property type="match status" value="1"/>
</dbReference>
<evidence type="ECO:0000313" key="1">
    <source>
        <dbReference type="EMBL" id="KAJ8428991.1"/>
    </source>
</evidence>
<organism evidence="1 2">
    <name type="scientific">Carnegiea gigantea</name>
    <dbReference type="NCBI Taxonomy" id="171969"/>
    <lineage>
        <taxon>Eukaryota</taxon>
        <taxon>Viridiplantae</taxon>
        <taxon>Streptophyta</taxon>
        <taxon>Embryophyta</taxon>
        <taxon>Tracheophyta</taxon>
        <taxon>Spermatophyta</taxon>
        <taxon>Magnoliopsida</taxon>
        <taxon>eudicotyledons</taxon>
        <taxon>Gunneridae</taxon>
        <taxon>Pentapetalae</taxon>
        <taxon>Caryophyllales</taxon>
        <taxon>Cactineae</taxon>
        <taxon>Cactaceae</taxon>
        <taxon>Cactoideae</taxon>
        <taxon>Echinocereeae</taxon>
        <taxon>Carnegiea</taxon>
    </lineage>
</organism>
<dbReference type="Proteomes" id="UP001153076">
    <property type="component" value="Unassembled WGS sequence"/>
</dbReference>
<accession>A0A9Q1JQ90</accession>
<gene>
    <name evidence="1" type="ORF">Cgig2_018359</name>
</gene>
<name>A0A9Q1JQ90_9CARY</name>
<protein>
    <submittedName>
        <fullName evidence="1">Uncharacterized protein</fullName>
    </submittedName>
</protein>
<dbReference type="EMBL" id="JAKOGI010000950">
    <property type="protein sequence ID" value="KAJ8428991.1"/>
    <property type="molecule type" value="Genomic_DNA"/>
</dbReference>
<evidence type="ECO:0000313" key="2">
    <source>
        <dbReference type="Proteomes" id="UP001153076"/>
    </source>
</evidence>
<dbReference type="OrthoDB" id="1293643at2759"/>
<comment type="caution">
    <text evidence="1">The sequence shown here is derived from an EMBL/GenBank/DDBJ whole genome shotgun (WGS) entry which is preliminary data.</text>
</comment>
<dbReference type="AlphaFoldDB" id="A0A9Q1JQ90"/>
<proteinExistence type="predicted"/>
<keyword evidence="2" id="KW-1185">Reference proteome</keyword>
<sequence length="154" mass="17574">MVISWLLHNVKKATSDNILFSSSSRQSDGTKFIQVKRDSYSISQANQDIATYFTHLKKLWDEHDPMIYPPRHRLYEWKKIIASVTLESKAVHKLRQQGPMLQEGARGKVLDGLHHVSNDSNGATTNKNTLIMQSSSKEDFQQHINTIRAVNLDA</sequence>